<dbReference type="RefSeq" id="WP_106255840.1">
    <property type="nucleotide sequence ID" value="NZ_CAWNSW010000047.1"/>
</dbReference>
<sequence>MRNKRYWFLGLLVAIALTVASGDRSPLSVSFSSPSSLAQAPISAPAKPSPTQPSPLPVAVPLTPVATPPLPLAGTYQDPAGRFKVGLLKGYTVSPIAGSVLVEATDGNLAYAVVTQAQPQNGAIGLSPGVDNENLATVATTVFHRGEGFQPGVPQPETGGGMLMNWTGSLTIAGKAQPIGGIVLVRPSPKHMLLLIVTATEAGAGQVQPAIETLAPSLQAL</sequence>
<proteinExistence type="predicted"/>
<organism evidence="1 2">
    <name type="scientific">Stenomitos frigidus ULC18</name>
    <dbReference type="NCBI Taxonomy" id="2107698"/>
    <lineage>
        <taxon>Bacteria</taxon>
        <taxon>Bacillati</taxon>
        <taxon>Cyanobacteriota</taxon>
        <taxon>Cyanophyceae</taxon>
        <taxon>Leptolyngbyales</taxon>
        <taxon>Leptolyngbyaceae</taxon>
        <taxon>Stenomitos</taxon>
    </lineage>
</organism>
<evidence type="ECO:0000313" key="2">
    <source>
        <dbReference type="Proteomes" id="UP000239576"/>
    </source>
</evidence>
<reference evidence="2" key="1">
    <citation type="submission" date="2018-02" db="EMBL/GenBank/DDBJ databases">
        <authorList>
            <person name="Moore K."/>
            <person name="Momper L."/>
        </authorList>
    </citation>
    <scope>NUCLEOTIDE SEQUENCE [LARGE SCALE GENOMIC DNA]</scope>
    <source>
        <strain evidence="2">ULC18</strain>
    </source>
</reference>
<dbReference type="OrthoDB" id="528909at2"/>
<gene>
    <name evidence="1" type="ORF">C7B82_08325</name>
</gene>
<dbReference type="Proteomes" id="UP000239576">
    <property type="component" value="Unassembled WGS sequence"/>
</dbReference>
<name>A0A2T1ED36_9CYAN</name>
<accession>A0A2T1ED36</accession>
<keyword evidence="2" id="KW-1185">Reference proteome</keyword>
<dbReference type="AlphaFoldDB" id="A0A2T1ED36"/>
<comment type="caution">
    <text evidence="1">The sequence shown here is derived from an EMBL/GenBank/DDBJ whole genome shotgun (WGS) entry which is preliminary data.</text>
</comment>
<reference evidence="1 2" key="2">
    <citation type="submission" date="2018-03" db="EMBL/GenBank/DDBJ databases">
        <title>The ancient ancestry and fast evolution of plastids.</title>
        <authorList>
            <person name="Moore K.R."/>
            <person name="Magnabosco C."/>
            <person name="Momper L."/>
            <person name="Gold D.A."/>
            <person name="Bosak T."/>
            <person name="Fournier G.P."/>
        </authorList>
    </citation>
    <scope>NUCLEOTIDE SEQUENCE [LARGE SCALE GENOMIC DNA]</scope>
    <source>
        <strain evidence="1 2">ULC18</strain>
    </source>
</reference>
<evidence type="ECO:0000313" key="1">
    <source>
        <dbReference type="EMBL" id="PSB30667.1"/>
    </source>
</evidence>
<protein>
    <submittedName>
        <fullName evidence="1">Uncharacterized protein</fullName>
    </submittedName>
</protein>
<dbReference type="EMBL" id="PVWK01000049">
    <property type="protein sequence ID" value="PSB30667.1"/>
    <property type="molecule type" value="Genomic_DNA"/>
</dbReference>